<reference evidence="3" key="1">
    <citation type="journal article" date="2021" name="PeerJ">
        <title>Extensive microbial diversity within the chicken gut microbiome revealed by metagenomics and culture.</title>
        <authorList>
            <person name="Gilroy R."/>
            <person name="Ravi A."/>
            <person name="Getino M."/>
            <person name="Pursley I."/>
            <person name="Horton D.L."/>
            <person name="Alikhan N.F."/>
            <person name="Baker D."/>
            <person name="Gharbi K."/>
            <person name="Hall N."/>
            <person name="Watson M."/>
            <person name="Adriaenssens E.M."/>
            <person name="Foster-Nyarko E."/>
            <person name="Jarju S."/>
            <person name="Secka A."/>
            <person name="Antonio M."/>
            <person name="Oren A."/>
            <person name="Chaudhuri R.R."/>
            <person name="La Ragione R."/>
            <person name="Hildebrand F."/>
            <person name="Pallen M.J."/>
        </authorList>
    </citation>
    <scope>NUCLEOTIDE SEQUENCE</scope>
    <source>
        <strain evidence="3">CHK186-16707</strain>
    </source>
</reference>
<dbReference type="SUPFAM" id="SSF159594">
    <property type="entry name" value="XCC0632-like"/>
    <property type="match status" value="1"/>
</dbReference>
<accession>A0A9D2HBW5</accession>
<dbReference type="Proteomes" id="UP000824225">
    <property type="component" value="Unassembled WGS sequence"/>
</dbReference>
<organism evidence="3 4">
    <name type="scientific">Candidatus Mailhella merdigallinarum</name>
    <dbReference type="NCBI Taxonomy" id="2838658"/>
    <lineage>
        <taxon>Bacteria</taxon>
        <taxon>Pseudomonadati</taxon>
        <taxon>Thermodesulfobacteriota</taxon>
        <taxon>Desulfovibrionia</taxon>
        <taxon>Desulfovibrionales</taxon>
        <taxon>Desulfovibrionaceae</taxon>
        <taxon>Mailhella</taxon>
    </lineage>
</organism>
<dbReference type="EMBL" id="DXAN01000001">
    <property type="protein sequence ID" value="HJA07647.1"/>
    <property type="molecule type" value="Genomic_DNA"/>
</dbReference>
<evidence type="ECO:0000313" key="4">
    <source>
        <dbReference type="Proteomes" id="UP000824225"/>
    </source>
</evidence>
<gene>
    <name evidence="3" type="ORF">H9962_00430</name>
</gene>
<protein>
    <submittedName>
        <fullName evidence="3">PqiC family protein</fullName>
    </submittedName>
</protein>
<name>A0A9D2HBW5_9BACT</name>
<feature type="chain" id="PRO_5039203728" evidence="1">
    <location>
        <begin position="27"/>
        <end position="219"/>
    </location>
</feature>
<evidence type="ECO:0000313" key="3">
    <source>
        <dbReference type="EMBL" id="HJA07647.1"/>
    </source>
</evidence>
<dbReference type="InterPro" id="IPR005586">
    <property type="entry name" value="ABC_trans_aux"/>
</dbReference>
<evidence type="ECO:0000259" key="2">
    <source>
        <dbReference type="Pfam" id="PF03886"/>
    </source>
</evidence>
<keyword evidence="1" id="KW-0732">Signal</keyword>
<reference evidence="3" key="2">
    <citation type="submission" date="2021-04" db="EMBL/GenBank/DDBJ databases">
        <authorList>
            <person name="Gilroy R."/>
        </authorList>
    </citation>
    <scope>NUCLEOTIDE SEQUENCE</scope>
    <source>
        <strain evidence="3">CHK186-16707</strain>
    </source>
</reference>
<dbReference type="Pfam" id="PF03886">
    <property type="entry name" value="ABC_trans_aux"/>
    <property type="match status" value="1"/>
</dbReference>
<dbReference type="AlphaFoldDB" id="A0A9D2HBW5"/>
<feature type="domain" description="ABC-type transport auxiliary lipoprotein component" evidence="2">
    <location>
        <begin position="56"/>
        <end position="205"/>
    </location>
</feature>
<sequence>MNHHPAARLTRAATLILAALPLLALAACFRPSPPVHFYVLAEPPVRAVPADVMGNPPGVSPRVGPRVGILPITLPGYLQRPQMVVRQGDSVDIRREDYHRWGEELGTGMARVLSVAMTNNLADIQGVVMPLRIGAPVDLRVQVEARRFEGSPEGEVYLEALWSVQKEGQALREGHFLSHRRAGPGMASLVETQSVLLEELGAELAAGVRAVTVSGEPGV</sequence>
<feature type="signal peptide" evidence="1">
    <location>
        <begin position="1"/>
        <end position="26"/>
    </location>
</feature>
<dbReference type="Gene3D" id="3.40.50.10610">
    <property type="entry name" value="ABC-type transport auxiliary lipoprotein component"/>
    <property type="match status" value="1"/>
</dbReference>
<evidence type="ECO:0000256" key="1">
    <source>
        <dbReference type="SAM" id="SignalP"/>
    </source>
</evidence>
<comment type="caution">
    <text evidence="3">The sequence shown here is derived from an EMBL/GenBank/DDBJ whole genome shotgun (WGS) entry which is preliminary data.</text>
</comment>
<proteinExistence type="predicted"/>